<evidence type="ECO:0000313" key="3">
    <source>
        <dbReference type="Proteomes" id="UP000499080"/>
    </source>
</evidence>
<organism evidence="2 3">
    <name type="scientific">Araneus ventricosus</name>
    <name type="common">Orbweaver spider</name>
    <name type="synonym">Epeira ventricosa</name>
    <dbReference type="NCBI Taxonomy" id="182803"/>
    <lineage>
        <taxon>Eukaryota</taxon>
        <taxon>Metazoa</taxon>
        <taxon>Ecdysozoa</taxon>
        <taxon>Arthropoda</taxon>
        <taxon>Chelicerata</taxon>
        <taxon>Arachnida</taxon>
        <taxon>Araneae</taxon>
        <taxon>Araneomorphae</taxon>
        <taxon>Entelegynae</taxon>
        <taxon>Araneoidea</taxon>
        <taxon>Araneidae</taxon>
        <taxon>Araneus</taxon>
    </lineage>
</organism>
<feature type="domain" description="Mutator-like transposase" evidence="1">
    <location>
        <begin position="5"/>
        <end position="110"/>
    </location>
</feature>
<keyword evidence="3" id="KW-1185">Reference proteome</keyword>
<sequence length="121" mass="13721">MEKELSLTEDSRFGMCSNFLLKCRNCSFSKRFASSIKVDNRIDINIFVVYGLQLIGKGYRAGRKFISMLDMSFLSKATYRRLELAILQAASKAAQKSMGDAAEQLRKTKRDVVNYGVSMKN</sequence>
<dbReference type="EMBL" id="BGPR01001040">
    <property type="protein sequence ID" value="GBM43734.1"/>
    <property type="molecule type" value="Genomic_DNA"/>
</dbReference>
<dbReference type="AlphaFoldDB" id="A0A4Y2FVQ1"/>
<proteinExistence type="predicted"/>
<gene>
    <name evidence="2" type="ORF">AVEN_153377_1</name>
</gene>
<reference evidence="2 3" key="1">
    <citation type="journal article" date="2019" name="Sci. Rep.">
        <title>Orb-weaving spider Araneus ventricosus genome elucidates the spidroin gene catalogue.</title>
        <authorList>
            <person name="Kono N."/>
            <person name="Nakamura H."/>
            <person name="Ohtoshi R."/>
            <person name="Moran D.A.P."/>
            <person name="Shinohara A."/>
            <person name="Yoshida Y."/>
            <person name="Fujiwara M."/>
            <person name="Mori M."/>
            <person name="Tomita M."/>
            <person name="Arakawa K."/>
        </authorList>
    </citation>
    <scope>NUCLEOTIDE SEQUENCE [LARGE SCALE GENOMIC DNA]</scope>
</reference>
<name>A0A4Y2FVQ1_ARAVE</name>
<protein>
    <recommendedName>
        <fullName evidence="1">Mutator-like transposase domain-containing protein</fullName>
    </recommendedName>
</protein>
<comment type="caution">
    <text evidence="2">The sequence shown here is derived from an EMBL/GenBank/DDBJ whole genome shotgun (WGS) entry which is preliminary data.</text>
</comment>
<dbReference type="OrthoDB" id="6427993at2759"/>
<dbReference type="InterPro" id="IPR049012">
    <property type="entry name" value="Mutator_transp_dom"/>
</dbReference>
<dbReference type="Proteomes" id="UP000499080">
    <property type="component" value="Unassembled WGS sequence"/>
</dbReference>
<dbReference type="Pfam" id="PF20700">
    <property type="entry name" value="Mutator"/>
    <property type="match status" value="1"/>
</dbReference>
<evidence type="ECO:0000259" key="1">
    <source>
        <dbReference type="Pfam" id="PF20700"/>
    </source>
</evidence>
<accession>A0A4Y2FVQ1</accession>
<evidence type="ECO:0000313" key="2">
    <source>
        <dbReference type="EMBL" id="GBM43734.1"/>
    </source>
</evidence>